<sequence length="581" mass="63122">MNNTTFRREPRAPAAARLLRTGVSLAFLATLRARQRRYRRALAAPRTTQEALLGSILAANADTEYGRAHGFAGITGAAGFQDRVPIASYETLAPHIERAAQGRPAVLTREPVRMFERSGGSTQTTKLIPYTAGLLREFSAATAPWLYDLHRGHPRLIGRRSYWSVSAATRGRETTAGGIPIGFDDDTDYFGAAERFALRQLMAVPGEVGRLRDVDAWRRATALGLLAAEDLGFVSVWSPTFLTGLMRYMEQHWRELASALPTRRAAAIARGLDAAGSFVGRALWPHLALLSCWCDGPSRHVLGDLRGYFPDTPVQPKGLLATEGVVSIPFAGDALDGDRAGGPLAVCSHVLEFLDLENPDARPLWADELRVGGRYSPLLTTSGGLYRYHLKDIVQCVGFRQATPVVRFVDKLERVSDLCGEKVHAAQVQTGLDRAARACGQAPRFALVAPVAQGGAQPPHYRLYIELPGADEDALSAFTRALEAHLESGHHYRYCRQLGQLGAMDYRAVRDGQRHYLAARCAQGQREGDIKPTVLELGGDWERALLGDAATSPMSRTEPGMGAGTAAAIAADSRREGESHV</sequence>
<dbReference type="Proteomes" id="UP000001880">
    <property type="component" value="Chromosome"/>
</dbReference>
<evidence type="ECO:0000313" key="5">
    <source>
        <dbReference type="Proteomes" id="UP000001880"/>
    </source>
</evidence>
<gene>
    <name evidence="4" type="ordered locus">Hoch_4770</name>
</gene>
<dbReference type="eggNOG" id="COG0318">
    <property type="taxonomic scope" value="Bacteria"/>
</dbReference>
<dbReference type="GO" id="GO:0016881">
    <property type="term" value="F:acid-amino acid ligase activity"/>
    <property type="evidence" value="ECO:0007669"/>
    <property type="project" value="TreeGrafter"/>
</dbReference>
<feature type="compositionally biased region" description="Basic and acidic residues" evidence="1">
    <location>
        <begin position="572"/>
        <end position="581"/>
    </location>
</feature>
<evidence type="ECO:0000259" key="3">
    <source>
        <dbReference type="Pfam" id="PF23572"/>
    </source>
</evidence>
<name>D0LSN8_HALO1</name>
<dbReference type="GO" id="GO:0005737">
    <property type="term" value="C:cytoplasm"/>
    <property type="evidence" value="ECO:0007669"/>
    <property type="project" value="TreeGrafter"/>
</dbReference>
<evidence type="ECO:0000259" key="2">
    <source>
        <dbReference type="Pfam" id="PF23571"/>
    </source>
</evidence>
<keyword evidence="5" id="KW-1185">Reference proteome</keyword>
<accession>D0LSN8</accession>
<dbReference type="PANTHER" id="PTHR31901:SF9">
    <property type="entry name" value="GH3 DOMAIN-CONTAINING PROTEIN"/>
    <property type="match status" value="1"/>
</dbReference>
<evidence type="ECO:0000313" key="4">
    <source>
        <dbReference type="EMBL" id="ACY17260.1"/>
    </source>
</evidence>
<dbReference type="Pfam" id="PF23572">
    <property type="entry name" value="GH3_C"/>
    <property type="match status" value="1"/>
</dbReference>
<dbReference type="KEGG" id="hoh:Hoch_4770"/>
<dbReference type="STRING" id="502025.Hoch_4770"/>
<dbReference type="HOGENOM" id="CLU_016249_3_1_7"/>
<proteinExistence type="predicted"/>
<feature type="domain" description="GH3 middle" evidence="2">
    <location>
        <begin position="347"/>
        <end position="411"/>
    </location>
</feature>
<dbReference type="InterPro" id="IPR004993">
    <property type="entry name" value="GH3"/>
</dbReference>
<feature type="region of interest" description="Disordered" evidence="1">
    <location>
        <begin position="551"/>
        <end position="581"/>
    </location>
</feature>
<dbReference type="InterPro" id="IPR055377">
    <property type="entry name" value="GH3_M"/>
</dbReference>
<dbReference type="Pfam" id="PF23571">
    <property type="entry name" value="GH3_M"/>
    <property type="match status" value="1"/>
</dbReference>
<dbReference type="PANTHER" id="PTHR31901">
    <property type="entry name" value="GH3 DOMAIN-CONTAINING PROTEIN"/>
    <property type="match status" value="1"/>
</dbReference>
<feature type="domain" description="GH3 C-terminal" evidence="3">
    <location>
        <begin position="429"/>
        <end position="532"/>
    </location>
</feature>
<protein>
    <submittedName>
        <fullName evidence="4">GH3 auxin-responsive promoter</fullName>
    </submittedName>
</protein>
<dbReference type="InterPro" id="IPR055378">
    <property type="entry name" value="GH3_C"/>
</dbReference>
<organism evidence="4 5">
    <name type="scientific">Haliangium ochraceum (strain DSM 14365 / JCM 11303 / SMP-2)</name>
    <dbReference type="NCBI Taxonomy" id="502025"/>
    <lineage>
        <taxon>Bacteria</taxon>
        <taxon>Pseudomonadati</taxon>
        <taxon>Myxococcota</taxon>
        <taxon>Polyangia</taxon>
        <taxon>Haliangiales</taxon>
        <taxon>Kofleriaceae</taxon>
        <taxon>Haliangium</taxon>
    </lineage>
</organism>
<evidence type="ECO:0000256" key="1">
    <source>
        <dbReference type="SAM" id="MobiDB-lite"/>
    </source>
</evidence>
<reference evidence="4 5" key="1">
    <citation type="journal article" date="2010" name="Stand. Genomic Sci.">
        <title>Complete genome sequence of Haliangium ochraceum type strain (SMP-2).</title>
        <authorList>
            <consortium name="US DOE Joint Genome Institute (JGI-PGF)"/>
            <person name="Ivanova N."/>
            <person name="Daum C."/>
            <person name="Lang E."/>
            <person name="Abt B."/>
            <person name="Kopitz M."/>
            <person name="Saunders E."/>
            <person name="Lapidus A."/>
            <person name="Lucas S."/>
            <person name="Glavina Del Rio T."/>
            <person name="Nolan M."/>
            <person name="Tice H."/>
            <person name="Copeland A."/>
            <person name="Cheng J.F."/>
            <person name="Chen F."/>
            <person name="Bruce D."/>
            <person name="Goodwin L."/>
            <person name="Pitluck S."/>
            <person name="Mavromatis K."/>
            <person name="Pati A."/>
            <person name="Mikhailova N."/>
            <person name="Chen A."/>
            <person name="Palaniappan K."/>
            <person name="Land M."/>
            <person name="Hauser L."/>
            <person name="Chang Y.J."/>
            <person name="Jeffries C.D."/>
            <person name="Detter J.C."/>
            <person name="Brettin T."/>
            <person name="Rohde M."/>
            <person name="Goker M."/>
            <person name="Bristow J."/>
            <person name="Markowitz V."/>
            <person name="Eisen J.A."/>
            <person name="Hugenholtz P."/>
            <person name="Kyrpides N.C."/>
            <person name="Klenk H.P."/>
        </authorList>
    </citation>
    <scope>NUCLEOTIDE SEQUENCE [LARGE SCALE GENOMIC DNA]</scope>
    <source>
        <strain evidence="5">DSM 14365 / CIP 107738 / JCM 11303 / AJ 13395 / SMP-2</strain>
    </source>
</reference>
<dbReference type="EMBL" id="CP001804">
    <property type="protein sequence ID" value="ACY17260.1"/>
    <property type="molecule type" value="Genomic_DNA"/>
</dbReference>
<dbReference type="Pfam" id="PF03321">
    <property type="entry name" value="GH3"/>
    <property type="match status" value="1"/>
</dbReference>
<dbReference type="AlphaFoldDB" id="D0LSN8"/>